<dbReference type="STRING" id="2325.TKV_c04450"/>
<keyword evidence="18" id="KW-1185">Reference proteome</keyword>
<dbReference type="GO" id="GO:0072527">
    <property type="term" value="P:pyrimidine-containing compound metabolic process"/>
    <property type="evidence" value="ECO:0007669"/>
    <property type="project" value="UniProtKB-ARBA"/>
</dbReference>
<dbReference type="KEGG" id="tki:TKV_c04450"/>
<dbReference type="EC" id="3.5.4.5" evidence="4 15"/>
<organism evidence="17 18">
    <name type="scientific">Thermoanaerobacter kivui</name>
    <name type="common">Acetogenium kivui</name>
    <dbReference type="NCBI Taxonomy" id="2325"/>
    <lineage>
        <taxon>Bacteria</taxon>
        <taxon>Bacillati</taxon>
        <taxon>Bacillota</taxon>
        <taxon>Clostridia</taxon>
        <taxon>Thermoanaerobacterales</taxon>
        <taxon>Thermoanaerobacteraceae</taxon>
        <taxon>Thermoanaerobacter</taxon>
    </lineage>
</organism>
<evidence type="ECO:0000313" key="18">
    <source>
        <dbReference type="Proteomes" id="UP000029669"/>
    </source>
</evidence>
<accession>A0A097AP96</accession>
<dbReference type="InterPro" id="IPR016193">
    <property type="entry name" value="Cytidine_deaminase-like"/>
</dbReference>
<dbReference type="InterPro" id="IPR002125">
    <property type="entry name" value="CMP_dCMP_dom"/>
</dbReference>
<evidence type="ECO:0000256" key="8">
    <source>
        <dbReference type="ARBA" id="ARBA00022833"/>
    </source>
</evidence>
<dbReference type="FunFam" id="3.40.140.10:FF:000008">
    <property type="entry name" value="Cytidine deaminase"/>
    <property type="match status" value="1"/>
</dbReference>
<feature type="binding site" evidence="14">
    <location>
        <position position="89"/>
    </location>
    <ligand>
        <name>Zn(2+)</name>
        <dbReference type="ChEBI" id="CHEBI:29105"/>
        <note>catalytic</note>
    </ligand>
</feature>
<evidence type="ECO:0000256" key="9">
    <source>
        <dbReference type="ARBA" id="ARBA00032005"/>
    </source>
</evidence>
<feature type="binding site" evidence="14">
    <location>
        <position position="56"/>
    </location>
    <ligand>
        <name>Zn(2+)</name>
        <dbReference type="ChEBI" id="CHEBI:29105"/>
        <note>catalytic</note>
    </ligand>
</feature>
<dbReference type="InterPro" id="IPR050202">
    <property type="entry name" value="Cyt/Deoxycyt_deaminase"/>
</dbReference>
<dbReference type="EMBL" id="CP009170">
    <property type="protein sequence ID" value="AIS51647.1"/>
    <property type="molecule type" value="Genomic_DNA"/>
</dbReference>
<evidence type="ECO:0000256" key="10">
    <source>
        <dbReference type="ARBA" id="ARBA00049252"/>
    </source>
</evidence>
<name>A0A097AP96_THEKI</name>
<evidence type="ECO:0000256" key="13">
    <source>
        <dbReference type="PIRSR" id="PIRSR606262-2"/>
    </source>
</evidence>
<evidence type="ECO:0000256" key="5">
    <source>
        <dbReference type="ARBA" id="ARBA00018266"/>
    </source>
</evidence>
<evidence type="ECO:0000256" key="15">
    <source>
        <dbReference type="RuleBase" id="RU364006"/>
    </source>
</evidence>
<evidence type="ECO:0000256" key="2">
    <source>
        <dbReference type="ARBA" id="ARBA00003949"/>
    </source>
</evidence>
<evidence type="ECO:0000256" key="1">
    <source>
        <dbReference type="ARBA" id="ARBA00001947"/>
    </source>
</evidence>
<dbReference type="GO" id="GO:0005829">
    <property type="term" value="C:cytosol"/>
    <property type="evidence" value="ECO:0007669"/>
    <property type="project" value="TreeGrafter"/>
</dbReference>
<dbReference type="GO" id="GO:0055086">
    <property type="term" value="P:nucleobase-containing small molecule metabolic process"/>
    <property type="evidence" value="ECO:0007669"/>
    <property type="project" value="UniProtKB-ARBA"/>
</dbReference>
<dbReference type="CDD" id="cd01283">
    <property type="entry name" value="cytidine_deaminase"/>
    <property type="match status" value="1"/>
</dbReference>
<dbReference type="Gene3D" id="3.40.140.10">
    <property type="entry name" value="Cytidine Deaminase, domain 2"/>
    <property type="match status" value="1"/>
</dbReference>
<evidence type="ECO:0000256" key="7">
    <source>
        <dbReference type="ARBA" id="ARBA00022801"/>
    </source>
</evidence>
<comment type="similarity">
    <text evidence="3 15">Belongs to the cytidine and deoxycytidylate deaminase family.</text>
</comment>
<dbReference type="eggNOG" id="COG0295">
    <property type="taxonomic scope" value="Bacteria"/>
</dbReference>
<gene>
    <name evidence="17" type="primary">cdd</name>
    <name evidence="17" type="ORF">TKV_c04450</name>
</gene>
<comment type="function">
    <text evidence="2 15">This enzyme scavenges exogenous and endogenous cytidine and 2'-deoxycytidine for UMP synthesis.</text>
</comment>
<sequence>MEYRDYEKLVELAKEAREKAYVPYSHFKVGACVLTEDGKTYQGCNIENASYGLTNCAERTALFSAYANGERKLKAIAVVADTEGPVSPCGACRQVMMELGGEDMVVILSNMKGDYAVVTVKDLLPGAFTSKDLGE</sequence>
<dbReference type="OrthoDB" id="9795347at2"/>
<dbReference type="NCBIfam" id="NF004064">
    <property type="entry name" value="PRK05578.1"/>
    <property type="match status" value="1"/>
</dbReference>
<dbReference type="GO" id="GO:0042802">
    <property type="term" value="F:identical protein binding"/>
    <property type="evidence" value="ECO:0007669"/>
    <property type="project" value="UniProtKB-ARBA"/>
</dbReference>
<comment type="catalytic activity">
    <reaction evidence="10 15">
        <text>2'-deoxycytidine + H2O + H(+) = 2'-deoxyuridine + NH4(+)</text>
        <dbReference type="Rhea" id="RHEA:13433"/>
        <dbReference type="ChEBI" id="CHEBI:15377"/>
        <dbReference type="ChEBI" id="CHEBI:15378"/>
        <dbReference type="ChEBI" id="CHEBI:15698"/>
        <dbReference type="ChEBI" id="CHEBI:16450"/>
        <dbReference type="ChEBI" id="CHEBI:28938"/>
        <dbReference type="EC" id="3.5.4.5"/>
    </reaction>
</comment>
<evidence type="ECO:0000256" key="11">
    <source>
        <dbReference type="ARBA" id="ARBA00049558"/>
    </source>
</evidence>
<protein>
    <recommendedName>
        <fullName evidence="5 15">Cytidine deaminase</fullName>
        <ecNumber evidence="4 15">3.5.4.5</ecNumber>
    </recommendedName>
    <alternativeName>
        <fullName evidence="9 15">Cytidine aminohydrolase</fullName>
    </alternativeName>
</protein>
<dbReference type="GO" id="GO:0004126">
    <property type="term" value="F:cytidine deaminase activity"/>
    <property type="evidence" value="ECO:0007669"/>
    <property type="project" value="UniProtKB-UniRule"/>
</dbReference>
<comment type="cofactor">
    <cofactor evidence="1 14 15">
        <name>Zn(2+)</name>
        <dbReference type="ChEBI" id="CHEBI:29105"/>
    </cofactor>
</comment>
<dbReference type="HOGENOM" id="CLU_097262_0_1_9"/>
<dbReference type="SUPFAM" id="SSF53927">
    <property type="entry name" value="Cytidine deaminase-like"/>
    <property type="match status" value="1"/>
</dbReference>
<dbReference type="RefSeq" id="WP_049684570.1">
    <property type="nucleotide sequence ID" value="NZ_CP009170.1"/>
</dbReference>
<proteinExistence type="inferred from homology"/>
<dbReference type="GO" id="GO:0008270">
    <property type="term" value="F:zinc ion binding"/>
    <property type="evidence" value="ECO:0007669"/>
    <property type="project" value="UniProtKB-UniRule"/>
</dbReference>
<dbReference type="PROSITE" id="PS00903">
    <property type="entry name" value="CYT_DCMP_DEAMINASES_1"/>
    <property type="match status" value="1"/>
</dbReference>
<dbReference type="PANTHER" id="PTHR11644:SF2">
    <property type="entry name" value="CYTIDINE DEAMINASE"/>
    <property type="match status" value="1"/>
</dbReference>
<dbReference type="AlphaFoldDB" id="A0A097AP96"/>
<dbReference type="PROSITE" id="PS51747">
    <property type="entry name" value="CYT_DCMP_DEAMINASES_2"/>
    <property type="match status" value="1"/>
</dbReference>
<reference evidence="18" key="1">
    <citation type="journal article" date="2015" name="Genome Announc.">
        <title>Whole-Genome Sequences of 80 Environmental and Clinical Isolates of Burkholderia pseudomallei.</title>
        <authorList>
            <person name="Johnson S.L."/>
            <person name="Baker A.L."/>
            <person name="Chain P.S."/>
            <person name="Currie B.J."/>
            <person name="Daligault H.E."/>
            <person name="Davenport K.W."/>
            <person name="Davis C.B."/>
            <person name="Inglis T.J."/>
            <person name="Kaestli M."/>
            <person name="Koren S."/>
            <person name="Mayo M."/>
            <person name="Merritt A.J."/>
            <person name="Price E.P."/>
            <person name="Sarovich D.S."/>
            <person name="Warner J."/>
            <person name="Rosovitz M.J."/>
        </authorList>
    </citation>
    <scope>NUCLEOTIDE SEQUENCE [LARGE SCALE GENOMIC DNA]</scope>
    <source>
        <strain evidence="18">DSM 2030</strain>
    </source>
</reference>
<feature type="binding site" evidence="14">
    <location>
        <position position="92"/>
    </location>
    <ligand>
        <name>Zn(2+)</name>
        <dbReference type="ChEBI" id="CHEBI:29105"/>
        <note>catalytic</note>
    </ligand>
</feature>
<feature type="domain" description="CMP/dCMP-type deaminase" evidence="16">
    <location>
        <begin position="4"/>
        <end position="131"/>
    </location>
</feature>
<evidence type="ECO:0000256" key="6">
    <source>
        <dbReference type="ARBA" id="ARBA00022723"/>
    </source>
</evidence>
<evidence type="ECO:0000256" key="14">
    <source>
        <dbReference type="PIRSR" id="PIRSR606262-3"/>
    </source>
</evidence>
<evidence type="ECO:0000313" key="17">
    <source>
        <dbReference type="EMBL" id="AIS51647.1"/>
    </source>
</evidence>
<keyword evidence="7 15" id="KW-0378">Hydrolase</keyword>
<dbReference type="Pfam" id="PF00383">
    <property type="entry name" value="dCMP_cyt_deam_1"/>
    <property type="match status" value="1"/>
</dbReference>
<evidence type="ECO:0000259" key="16">
    <source>
        <dbReference type="PROSITE" id="PS51747"/>
    </source>
</evidence>
<dbReference type="InterPro" id="IPR006262">
    <property type="entry name" value="Cyt_deam_tetra"/>
</dbReference>
<comment type="catalytic activity">
    <reaction evidence="11 15">
        <text>cytidine + H2O + H(+) = uridine + NH4(+)</text>
        <dbReference type="Rhea" id="RHEA:16069"/>
        <dbReference type="ChEBI" id="CHEBI:15377"/>
        <dbReference type="ChEBI" id="CHEBI:15378"/>
        <dbReference type="ChEBI" id="CHEBI:16704"/>
        <dbReference type="ChEBI" id="CHEBI:17562"/>
        <dbReference type="ChEBI" id="CHEBI:28938"/>
        <dbReference type="EC" id="3.5.4.5"/>
    </reaction>
</comment>
<evidence type="ECO:0000256" key="12">
    <source>
        <dbReference type="PIRSR" id="PIRSR606262-1"/>
    </source>
</evidence>
<dbReference type="PANTHER" id="PTHR11644">
    <property type="entry name" value="CYTIDINE DEAMINASE"/>
    <property type="match status" value="1"/>
</dbReference>
<evidence type="ECO:0000256" key="3">
    <source>
        <dbReference type="ARBA" id="ARBA00006576"/>
    </source>
</evidence>
<keyword evidence="8 14" id="KW-0862">Zinc</keyword>
<keyword evidence="6 14" id="KW-0479">Metal-binding</keyword>
<dbReference type="Proteomes" id="UP000029669">
    <property type="component" value="Chromosome"/>
</dbReference>
<dbReference type="InterPro" id="IPR016192">
    <property type="entry name" value="APOBEC/CMP_deaminase_Zn-bd"/>
</dbReference>
<feature type="active site" description="Proton donor" evidence="12">
    <location>
        <position position="58"/>
    </location>
</feature>
<evidence type="ECO:0000256" key="4">
    <source>
        <dbReference type="ARBA" id="ARBA00012783"/>
    </source>
</evidence>
<feature type="binding site" evidence="13">
    <location>
        <begin position="45"/>
        <end position="51"/>
    </location>
    <ligand>
        <name>substrate</name>
    </ligand>
</feature>
<dbReference type="NCBIfam" id="TIGR01354">
    <property type="entry name" value="cyt_deam_tetra"/>
    <property type="match status" value="1"/>
</dbReference>